<dbReference type="Proteomes" id="UP001159405">
    <property type="component" value="Unassembled WGS sequence"/>
</dbReference>
<dbReference type="Gene3D" id="3.30.70.2330">
    <property type="match status" value="1"/>
</dbReference>
<name>A0ABN8NBH5_9CNID</name>
<accession>A0ABN8NBH5</accession>
<reference evidence="1 2" key="1">
    <citation type="submission" date="2022-05" db="EMBL/GenBank/DDBJ databases">
        <authorList>
            <consortium name="Genoscope - CEA"/>
            <person name="William W."/>
        </authorList>
    </citation>
    <scope>NUCLEOTIDE SEQUENCE [LARGE SCALE GENOMIC DNA]</scope>
</reference>
<evidence type="ECO:0000313" key="2">
    <source>
        <dbReference type="Proteomes" id="UP001159405"/>
    </source>
</evidence>
<organism evidence="1 2">
    <name type="scientific">Porites lobata</name>
    <dbReference type="NCBI Taxonomy" id="104759"/>
    <lineage>
        <taxon>Eukaryota</taxon>
        <taxon>Metazoa</taxon>
        <taxon>Cnidaria</taxon>
        <taxon>Anthozoa</taxon>
        <taxon>Hexacorallia</taxon>
        <taxon>Scleractinia</taxon>
        <taxon>Fungiina</taxon>
        <taxon>Poritidae</taxon>
        <taxon>Porites</taxon>
    </lineage>
</organism>
<evidence type="ECO:0000313" key="1">
    <source>
        <dbReference type="EMBL" id="CAH3046113.1"/>
    </source>
</evidence>
<keyword evidence="2" id="KW-1185">Reference proteome</keyword>
<proteinExistence type="predicted"/>
<protein>
    <submittedName>
        <fullName evidence="1">Uncharacterized protein</fullName>
    </submittedName>
</protein>
<gene>
    <name evidence="1" type="ORF">PLOB_00008376</name>
</gene>
<dbReference type="EMBL" id="CALNXK010000014">
    <property type="protein sequence ID" value="CAH3046113.1"/>
    <property type="molecule type" value="Genomic_DNA"/>
</dbReference>
<comment type="caution">
    <text evidence="1">The sequence shown here is derived from an EMBL/GenBank/DDBJ whole genome shotgun (WGS) entry which is preliminary data.</text>
</comment>
<sequence length="132" mass="14977">MFSVMANNEIEATVTYSFLCGIRGFHVYKEVWKPILGERLNLSHERKNLHDRYAIAAYKRLPGQLADSIIGHLPREISRPTRFSLLRGGVSVAEVINTMHRRSPLVQGELEIPVKVAVEIEATAKNRLIIDK</sequence>